<gene>
    <name evidence="1" type="ORF">ZEAMMB73_Zm00001d033233</name>
</gene>
<dbReference type="Gene3D" id="3.60.15.10">
    <property type="entry name" value="Ribonuclease Z/Hydroxyacylglutathione hydrolase-like"/>
    <property type="match status" value="1"/>
</dbReference>
<organism evidence="1">
    <name type="scientific">Zea mays</name>
    <name type="common">Maize</name>
    <dbReference type="NCBI Taxonomy" id="4577"/>
    <lineage>
        <taxon>Eukaryota</taxon>
        <taxon>Viridiplantae</taxon>
        <taxon>Streptophyta</taxon>
        <taxon>Embryophyta</taxon>
        <taxon>Tracheophyta</taxon>
        <taxon>Spermatophyta</taxon>
        <taxon>Magnoliopsida</taxon>
        <taxon>Liliopsida</taxon>
        <taxon>Poales</taxon>
        <taxon>Poaceae</taxon>
        <taxon>PACMAD clade</taxon>
        <taxon>Panicoideae</taxon>
        <taxon>Andropogonodae</taxon>
        <taxon>Andropogoneae</taxon>
        <taxon>Tripsacinae</taxon>
        <taxon>Zea</taxon>
    </lineage>
</organism>
<protein>
    <submittedName>
        <fullName evidence="1">Metallo-hydrolase/oxidoreductase superfamily protein</fullName>
    </submittedName>
</protein>
<dbReference type="PANTHER" id="PTHR42663:SF2">
    <property type="entry name" value="OS03G0642900 PROTEIN"/>
    <property type="match status" value="1"/>
</dbReference>
<name>A0A1D6KX44_MAIZE</name>
<evidence type="ECO:0000313" key="1">
    <source>
        <dbReference type="EMBL" id="ONM07032.1"/>
    </source>
</evidence>
<dbReference type="eggNOG" id="ENOG502QWBK">
    <property type="taxonomic scope" value="Eukaryota"/>
</dbReference>
<dbReference type="GO" id="GO:0016787">
    <property type="term" value="F:hydrolase activity"/>
    <property type="evidence" value="ECO:0007669"/>
    <property type="project" value="UniProtKB-KW"/>
</dbReference>
<sequence>MDSVAARFPNLVEQKLQGGDDFARPAQLHWTIIEGDVDKPFVASELQFWPLPVMHGEDYVCLGFLFGRKARVAYLSDVSRILPRTEHGRPFHSSIRSIYSDSRQLI</sequence>
<dbReference type="AlphaFoldDB" id="A0A1D6KX44"/>
<accession>A0A1D6KX44</accession>
<dbReference type="EMBL" id="CM007647">
    <property type="protein sequence ID" value="ONM07032.1"/>
    <property type="molecule type" value="Genomic_DNA"/>
</dbReference>
<dbReference type="ExpressionAtlas" id="A0A1D6KX44">
    <property type="expression patterns" value="baseline and differential"/>
</dbReference>
<dbReference type="PANTHER" id="PTHR42663">
    <property type="entry name" value="HYDROLASE C777.06C-RELATED-RELATED"/>
    <property type="match status" value="1"/>
</dbReference>
<keyword evidence="1" id="KW-0378">Hydrolase</keyword>
<dbReference type="PaxDb" id="4577-GRMZM2G103610_P01"/>
<reference evidence="1" key="1">
    <citation type="submission" date="2015-12" db="EMBL/GenBank/DDBJ databases">
        <title>Update maize B73 reference genome by single molecule sequencing technologies.</title>
        <authorList>
            <consortium name="Maize Genome Sequencing Project"/>
            <person name="Ware D."/>
        </authorList>
    </citation>
    <scope>NUCLEOTIDE SEQUENCE [LARGE SCALE GENOMIC DNA]</scope>
    <source>
        <tissue evidence="1">Seedling</tissue>
    </source>
</reference>
<proteinExistence type="predicted"/>
<dbReference type="InterPro" id="IPR036866">
    <property type="entry name" value="RibonucZ/Hydroxyglut_hydro"/>
</dbReference>